<dbReference type="EMBL" id="BMAT01012181">
    <property type="protein sequence ID" value="GFR87448.1"/>
    <property type="molecule type" value="Genomic_DNA"/>
</dbReference>
<evidence type="ECO:0000256" key="5">
    <source>
        <dbReference type="PIRNR" id="PIRNR037207"/>
    </source>
</evidence>
<sequence length="539" mass="61690">MTKLYELFQVIIMEGPHSIVEYFAEHDRYRCGYCGQKDTNYSHVMWAHQMSVQDYQDLIDRGWRRSGKTVYKPTMNVMCCPHYTIRCRALDFKLSKSHKKQIKRVNRYLIHGIKPGKEEDQEEDEASKTKKTSKNDESQDSVNQTQSQVPPAERASSSGSRQEGNKTPVKNTPKPGSGADPNKPKCRKAKEIRAERKAMKMSVGDKIAPKKEPKPNTEKSLEELLTEPDQAENPAHKLELRLVRSSPRSEAFKQSFDASHGVYKHYQMSVHKDPPSKPNKGQFTRFLCDSPLAIKLCRSAPVSQAFRQSFKASYGVYRKYQMSVHKDKPQDCDIRGYQGFLVDSPLQEQHGANVPSQGYGSFHQQYWLDGNIIAVGVVDILPTCLSSVYLYYDPDYSFLGLGVYSALREIMFVRELQRSATALQYYYMGFYIHSCPKMKYKAQFHPSDLVCPESYQWVPMPQCLPKLDASPYARLSEPGAEDKNKDIDVNQVLVLNSRKVLPYALYKMLNTDASDEESVKEYAGFVGKTCAERMFLVRQ</sequence>
<dbReference type="PANTHER" id="PTHR21367:SF1">
    <property type="entry name" value="ARGINYL-TRNA--PROTEIN TRANSFERASE 1"/>
    <property type="match status" value="1"/>
</dbReference>
<dbReference type="InterPro" id="IPR030700">
    <property type="entry name" value="N-end_Aminoacyl_Trfase"/>
</dbReference>
<comment type="caution">
    <text evidence="9">The sequence shown here is derived from an EMBL/GenBank/DDBJ whole genome shotgun (WGS) entry which is preliminary data.</text>
</comment>
<dbReference type="PANTHER" id="PTHR21367">
    <property type="entry name" value="ARGININE-TRNA-PROTEIN TRANSFERASE 1"/>
    <property type="match status" value="1"/>
</dbReference>
<feature type="compositionally biased region" description="Basic and acidic residues" evidence="6">
    <location>
        <begin position="207"/>
        <end position="220"/>
    </location>
</feature>
<dbReference type="SUPFAM" id="SSF55729">
    <property type="entry name" value="Acyl-CoA N-acyltransferases (Nat)"/>
    <property type="match status" value="1"/>
</dbReference>
<dbReference type="Pfam" id="PF04377">
    <property type="entry name" value="ATE_C"/>
    <property type="match status" value="1"/>
</dbReference>
<dbReference type="InterPro" id="IPR007472">
    <property type="entry name" value="N-end_Aminoacyl_Trfase_C"/>
</dbReference>
<evidence type="ECO:0000313" key="9">
    <source>
        <dbReference type="EMBL" id="GFR87448.1"/>
    </source>
</evidence>
<evidence type="ECO:0000256" key="3">
    <source>
        <dbReference type="ARBA" id="ARBA00022786"/>
    </source>
</evidence>
<dbReference type="GO" id="GO:0005737">
    <property type="term" value="C:cytoplasm"/>
    <property type="evidence" value="ECO:0007669"/>
    <property type="project" value="TreeGrafter"/>
</dbReference>
<comment type="function">
    <text evidence="5">Involved in the post-translational conjugation of arginine to the N-terminal aspartate or glutamate of a protein. This arginylation is required for degradation of the protein via the ubiquitin pathway.</text>
</comment>
<feature type="domain" description="N-end aminoacyl transferase N-terminal" evidence="7">
    <location>
        <begin position="30"/>
        <end position="100"/>
    </location>
</feature>
<evidence type="ECO:0000259" key="8">
    <source>
        <dbReference type="Pfam" id="PF04377"/>
    </source>
</evidence>
<dbReference type="GO" id="GO:0004057">
    <property type="term" value="F:arginyl-tRNA--protein transferase activity"/>
    <property type="evidence" value="ECO:0007669"/>
    <property type="project" value="UniProtKB-EC"/>
</dbReference>
<accession>A0AAV4GPI1</accession>
<evidence type="ECO:0000256" key="4">
    <source>
        <dbReference type="ARBA" id="ARBA00023315"/>
    </source>
</evidence>
<keyword evidence="10" id="KW-1185">Reference proteome</keyword>
<dbReference type="InterPro" id="IPR007471">
    <property type="entry name" value="N-end_Aminoacyl_Trfase_N"/>
</dbReference>
<feature type="domain" description="N-end rule aminoacyl transferase C-terminal" evidence="8">
    <location>
        <begin position="313"/>
        <end position="451"/>
    </location>
</feature>
<evidence type="ECO:0000313" key="10">
    <source>
        <dbReference type="Proteomes" id="UP000762676"/>
    </source>
</evidence>
<evidence type="ECO:0000256" key="6">
    <source>
        <dbReference type="SAM" id="MobiDB-lite"/>
    </source>
</evidence>
<dbReference type="InterPro" id="IPR017137">
    <property type="entry name" value="Arg-tRNA-P_Trfase_1_euk"/>
</dbReference>
<dbReference type="EC" id="2.3.2.8" evidence="5"/>
<organism evidence="9 10">
    <name type="scientific">Elysia marginata</name>
    <dbReference type="NCBI Taxonomy" id="1093978"/>
    <lineage>
        <taxon>Eukaryota</taxon>
        <taxon>Metazoa</taxon>
        <taxon>Spiralia</taxon>
        <taxon>Lophotrochozoa</taxon>
        <taxon>Mollusca</taxon>
        <taxon>Gastropoda</taxon>
        <taxon>Heterobranchia</taxon>
        <taxon>Euthyneura</taxon>
        <taxon>Panpulmonata</taxon>
        <taxon>Sacoglossa</taxon>
        <taxon>Placobranchoidea</taxon>
        <taxon>Plakobranchidae</taxon>
        <taxon>Elysia</taxon>
    </lineage>
</organism>
<name>A0AAV4GPI1_9GAST</name>
<comment type="similarity">
    <text evidence="1 5">Belongs to the R-transferase family.</text>
</comment>
<evidence type="ECO:0000259" key="7">
    <source>
        <dbReference type="Pfam" id="PF04376"/>
    </source>
</evidence>
<feature type="compositionally biased region" description="Polar residues" evidence="6">
    <location>
        <begin position="140"/>
        <end position="162"/>
    </location>
</feature>
<keyword evidence="2 5" id="KW-0808">Transferase</keyword>
<dbReference type="PIRSF" id="PIRSF037207">
    <property type="entry name" value="ATE1_euk"/>
    <property type="match status" value="1"/>
</dbReference>
<evidence type="ECO:0000256" key="2">
    <source>
        <dbReference type="ARBA" id="ARBA00022679"/>
    </source>
</evidence>
<dbReference type="Pfam" id="PF04376">
    <property type="entry name" value="ATE_N"/>
    <property type="match status" value="1"/>
</dbReference>
<feature type="compositionally biased region" description="Basic and acidic residues" evidence="6">
    <location>
        <begin position="189"/>
        <end position="198"/>
    </location>
</feature>
<comment type="catalytic activity">
    <reaction evidence="5">
        <text>an N-terminal L-alpha-aminoacyl-[protein] + L-arginyl-tRNA(Arg) = an N-terminal L-arginyl-L-aminoacyl-[protein] + tRNA(Arg) + H(+)</text>
        <dbReference type="Rhea" id="RHEA:10208"/>
        <dbReference type="Rhea" id="RHEA-COMP:9658"/>
        <dbReference type="Rhea" id="RHEA-COMP:9673"/>
        <dbReference type="Rhea" id="RHEA-COMP:10636"/>
        <dbReference type="Rhea" id="RHEA-COMP:10638"/>
        <dbReference type="ChEBI" id="CHEBI:15378"/>
        <dbReference type="ChEBI" id="CHEBI:78442"/>
        <dbReference type="ChEBI" id="CHEBI:78513"/>
        <dbReference type="ChEBI" id="CHEBI:78597"/>
        <dbReference type="ChEBI" id="CHEBI:83562"/>
        <dbReference type="EC" id="2.3.2.8"/>
    </reaction>
</comment>
<dbReference type="InterPro" id="IPR016181">
    <property type="entry name" value="Acyl_CoA_acyltransferase"/>
</dbReference>
<dbReference type="Proteomes" id="UP000762676">
    <property type="component" value="Unassembled WGS sequence"/>
</dbReference>
<keyword evidence="4 5" id="KW-0012">Acyltransferase</keyword>
<proteinExistence type="inferred from homology"/>
<evidence type="ECO:0000256" key="1">
    <source>
        <dbReference type="ARBA" id="ARBA00009991"/>
    </source>
</evidence>
<keyword evidence="3 5" id="KW-0833">Ubl conjugation pathway</keyword>
<protein>
    <recommendedName>
        <fullName evidence="5">Arginyl-tRNA--protein transferase 1</fullName>
        <shortName evidence="5">Arginyltransferase 1</shortName>
        <shortName evidence="5">R-transferase 1</shortName>
        <ecNumber evidence="5">2.3.2.8</ecNumber>
    </recommendedName>
    <alternativeName>
        <fullName evidence="5">Arginine-tRNA--protein transferase 1</fullName>
    </alternativeName>
</protein>
<gene>
    <name evidence="9" type="ORF">ElyMa_006076900</name>
</gene>
<feature type="region of interest" description="Disordered" evidence="6">
    <location>
        <begin position="113"/>
        <end position="220"/>
    </location>
</feature>
<reference evidence="9 10" key="1">
    <citation type="journal article" date="2021" name="Elife">
        <title>Chloroplast acquisition without the gene transfer in kleptoplastic sea slugs, Plakobranchus ocellatus.</title>
        <authorList>
            <person name="Maeda T."/>
            <person name="Takahashi S."/>
            <person name="Yoshida T."/>
            <person name="Shimamura S."/>
            <person name="Takaki Y."/>
            <person name="Nagai Y."/>
            <person name="Toyoda A."/>
            <person name="Suzuki Y."/>
            <person name="Arimoto A."/>
            <person name="Ishii H."/>
            <person name="Satoh N."/>
            <person name="Nishiyama T."/>
            <person name="Hasebe M."/>
            <person name="Maruyama T."/>
            <person name="Minagawa J."/>
            <person name="Obokata J."/>
            <person name="Shigenobu S."/>
        </authorList>
    </citation>
    <scope>NUCLEOTIDE SEQUENCE [LARGE SCALE GENOMIC DNA]</scope>
</reference>
<dbReference type="AlphaFoldDB" id="A0AAV4GPI1"/>